<dbReference type="EMBL" id="JAYKXP010000115">
    <property type="protein sequence ID" value="KAK7025397.1"/>
    <property type="molecule type" value="Genomic_DNA"/>
</dbReference>
<name>A0AAW0BGA4_9AGAR</name>
<gene>
    <name evidence="1" type="ORF">VNI00_016034</name>
</gene>
<proteinExistence type="predicted"/>
<reference evidence="1 2" key="1">
    <citation type="submission" date="2024-01" db="EMBL/GenBank/DDBJ databases">
        <title>A draft genome for a cacao thread blight-causing isolate of Paramarasmius palmivorus.</title>
        <authorList>
            <person name="Baruah I.K."/>
            <person name="Bukari Y."/>
            <person name="Amoako-Attah I."/>
            <person name="Meinhardt L.W."/>
            <person name="Bailey B.A."/>
            <person name="Cohen S.P."/>
        </authorList>
    </citation>
    <scope>NUCLEOTIDE SEQUENCE [LARGE SCALE GENOMIC DNA]</scope>
    <source>
        <strain evidence="1 2">GH-12</strain>
    </source>
</reference>
<sequence>MLDFLYLAQYPVHSTEMLGSLENALRCFHDNKQIFVDLGISNNFNLPKLHACSHYHMFIERYGTTDNYSTEYTKRLHIDTTKDAYSATNHKDEYSQMTVWLEHKEQIMGHDRFIRRRLSTGAAPTFSTISSSTMKHPPVLVPHRELKMARHASRNGVTFSQLVEEYGAKDFLYTLGEYIAQARSPGTRLNTAALQNATRGVLAYVPFYKVNVFHRIKFTECDPYSITRAPKYIVDSIHAEPEKRDKYGHVIPGRFDVALIQMRTMDGIHDSVKGGCFAYLFRCVLGST</sequence>
<dbReference type="Proteomes" id="UP001383192">
    <property type="component" value="Unassembled WGS sequence"/>
</dbReference>
<organism evidence="1 2">
    <name type="scientific">Paramarasmius palmivorus</name>
    <dbReference type="NCBI Taxonomy" id="297713"/>
    <lineage>
        <taxon>Eukaryota</taxon>
        <taxon>Fungi</taxon>
        <taxon>Dikarya</taxon>
        <taxon>Basidiomycota</taxon>
        <taxon>Agaricomycotina</taxon>
        <taxon>Agaricomycetes</taxon>
        <taxon>Agaricomycetidae</taxon>
        <taxon>Agaricales</taxon>
        <taxon>Marasmiineae</taxon>
        <taxon>Marasmiaceae</taxon>
        <taxon>Paramarasmius</taxon>
    </lineage>
</organism>
<comment type="caution">
    <text evidence="1">The sequence shown here is derived from an EMBL/GenBank/DDBJ whole genome shotgun (WGS) entry which is preliminary data.</text>
</comment>
<keyword evidence="2" id="KW-1185">Reference proteome</keyword>
<accession>A0AAW0BGA4</accession>
<protein>
    <submittedName>
        <fullName evidence="1">Uncharacterized protein</fullName>
    </submittedName>
</protein>
<dbReference type="AlphaFoldDB" id="A0AAW0BGA4"/>
<evidence type="ECO:0000313" key="2">
    <source>
        <dbReference type="Proteomes" id="UP001383192"/>
    </source>
</evidence>
<evidence type="ECO:0000313" key="1">
    <source>
        <dbReference type="EMBL" id="KAK7025397.1"/>
    </source>
</evidence>